<feature type="domain" description="Fe/B12 periplasmic-binding" evidence="5">
    <location>
        <begin position="285"/>
        <end position="550"/>
    </location>
</feature>
<keyword evidence="7" id="KW-1185">Reference proteome</keyword>
<dbReference type="Gene3D" id="1.10.10.60">
    <property type="entry name" value="Homeodomain-like"/>
    <property type="match status" value="2"/>
</dbReference>
<dbReference type="GO" id="GO:0043565">
    <property type="term" value="F:sequence-specific DNA binding"/>
    <property type="evidence" value="ECO:0007669"/>
    <property type="project" value="InterPro"/>
</dbReference>
<reference evidence="7" key="1">
    <citation type="submission" date="2016-10" db="EMBL/GenBank/DDBJ databases">
        <authorList>
            <person name="Varghese N."/>
            <person name="Submissions S."/>
        </authorList>
    </citation>
    <scope>NUCLEOTIDE SEQUENCE [LARGE SCALE GENOMIC DNA]</scope>
    <source>
        <strain evidence="7">OK042</strain>
    </source>
</reference>
<evidence type="ECO:0000313" key="7">
    <source>
        <dbReference type="Proteomes" id="UP000198915"/>
    </source>
</evidence>
<keyword evidence="2 6" id="KW-0238">DNA-binding</keyword>
<dbReference type="Pfam" id="PF01497">
    <property type="entry name" value="Peripla_BP_2"/>
    <property type="match status" value="1"/>
</dbReference>
<dbReference type="Gene3D" id="3.40.50.1980">
    <property type="entry name" value="Nitrogenase molybdenum iron protein domain"/>
    <property type="match status" value="2"/>
</dbReference>
<dbReference type="PROSITE" id="PS50983">
    <property type="entry name" value="FE_B12_PBP"/>
    <property type="match status" value="1"/>
</dbReference>
<evidence type="ECO:0000259" key="4">
    <source>
        <dbReference type="PROSITE" id="PS01124"/>
    </source>
</evidence>
<dbReference type="EMBL" id="FORT01000011">
    <property type="protein sequence ID" value="SFK31296.1"/>
    <property type="molecule type" value="Genomic_DNA"/>
</dbReference>
<proteinExistence type="predicted"/>
<dbReference type="SMART" id="SM00342">
    <property type="entry name" value="HTH_ARAC"/>
    <property type="match status" value="1"/>
</dbReference>
<dbReference type="RefSeq" id="WP_092271830.1">
    <property type="nucleotide sequence ID" value="NZ_FORT01000011.1"/>
</dbReference>
<dbReference type="SUPFAM" id="SSF53807">
    <property type="entry name" value="Helical backbone' metal receptor"/>
    <property type="match status" value="1"/>
</dbReference>
<feature type="domain" description="HTH araC/xylS-type" evidence="4">
    <location>
        <begin position="183"/>
        <end position="281"/>
    </location>
</feature>
<dbReference type="InterPro" id="IPR018060">
    <property type="entry name" value="HTH_AraC"/>
</dbReference>
<evidence type="ECO:0000313" key="6">
    <source>
        <dbReference type="EMBL" id="SFK31296.1"/>
    </source>
</evidence>
<dbReference type="InterPro" id="IPR018062">
    <property type="entry name" value="HTH_AraC-typ_CS"/>
</dbReference>
<dbReference type="STRING" id="1884381.SAMN05518846_111143"/>
<dbReference type="PROSITE" id="PS01124">
    <property type="entry name" value="HTH_ARAC_FAMILY_2"/>
    <property type="match status" value="1"/>
</dbReference>
<accession>A0A1I3YJE5</accession>
<dbReference type="Pfam" id="PF12833">
    <property type="entry name" value="HTH_18"/>
    <property type="match status" value="1"/>
</dbReference>
<dbReference type="SUPFAM" id="SSF46689">
    <property type="entry name" value="Homeodomain-like"/>
    <property type="match status" value="2"/>
</dbReference>
<evidence type="ECO:0000256" key="3">
    <source>
        <dbReference type="ARBA" id="ARBA00023163"/>
    </source>
</evidence>
<evidence type="ECO:0000256" key="2">
    <source>
        <dbReference type="ARBA" id="ARBA00023125"/>
    </source>
</evidence>
<evidence type="ECO:0000259" key="5">
    <source>
        <dbReference type="PROSITE" id="PS50983"/>
    </source>
</evidence>
<sequence length="555" mass="63978">MAQLQQIHPFLQNTIVEIKESGKRSYSPEGHHCDDIVQSHTLLYCTKGKGEVVIDGSSSSKFARKSLLLLPPQISFEITHFSSHGIEMHALSFDLYRLSVSEDHRRVYERELSFPLHGVIEKTGPRVQYLLRQFSGQSAPSKRSQSLYQLDQLYELLELILLENPDEDLPAAPLSDAPEQWLPLTVQYMQEHFDRDITVEKLGELAGMHPAYYSHLFKQKMNKTPYEFLTNLRMNKAKEMLLVSDKKVKDVAREVGYIDEFYFSRRFKTSSGYAPTTYSKQLHAKMISLSFPYTEHLLTLGVVPCAAQTHKYFPAAVKSLMLPFHASDPWEISRQAFLKLDPDLILCKDNVSVKARENLGDIAPIVTIQWTTMDVFGHLQMIAGIVNKQEAAQEWIDQYEKKAEKAHQLVADHIGDKRTVAICVLRETGWRMYGARNIGHVFYRSLQMLPPARMQAEMQKHNNGKMLTWVAISIDELDQYESDYLFMVVPSREEAEKQWKLLQSNAAWQRHPAVIANRYCFLEWDQWKVYAPYSLERQLDMAVDLLTSPTNNVSL</sequence>
<dbReference type="PROSITE" id="PS00041">
    <property type="entry name" value="HTH_ARAC_FAMILY_1"/>
    <property type="match status" value="1"/>
</dbReference>
<dbReference type="PANTHER" id="PTHR43280:SF2">
    <property type="entry name" value="HTH-TYPE TRANSCRIPTIONAL REGULATOR EXSA"/>
    <property type="match status" value="1"/>
</dbReference>
<dbReference type="GO" id="GO:0003700">
    <property type="term" value="F:DNA-binding transcription factor activity"/>
    <property type="evidence" value="ECO:0007669"/>
    <property type="project" value="InterPro"/>
</dbReference>
<dbReference type="PANTHER" id="PTHR43280">
    <property type="entry name" value="ARAC-FAMILY TRANSCRIPTIONAL REGULATOR"/>
    <property type="match status" value="1"/>
</dbReference>
<organism evidence="6 7">
    <name type="scientific">Brevibacillus centrosporus</name>
    <dbReference type="NCBI Taxonomy" id="54910"/>
    <lineage>
        <taxon>Bacteria</taxon>
        <taxon>Bacillati</taxon>
        <taxon>Bacillota</taxon>
        <taxon>Bacilli</taxon>
        <taxon>Bacillales</taxon>
        <taxon>Paenibacillaceae</taxon>
        <taxon>Brevibacillus</taxon>
    </lineage>
</organism>
<keyword evidence="3" id="KW-0804">Transcription</keyword>
<protein>
    <submittedName>
        <fullName evidence="6">AraC-type DNA-binding protein</fullName>
    </submittedName>
</protein>
<dbReference type="Proteomes" id="UP000198915">
    <property type="component" value="Unassembled WGS sequence"/>
</dbReference>
<name>A0A1I3YJE5_9BACL</name>
<dbReference type="InterPro" id="IPR009057">
    <property type="entry name" value="Homeodomain-like_sf"/>
</dbReference>
<dbReference type="AlphaFoldDB" id="A0A1I3YJE5"/>
<gene>
    <name evidence="6" type="ORF">SAMN05518846_111143</name>
</gene>
<keyword evidence="1" id="KW-0805">Transcription regulation</keyword>
<evidence type="ECO:0000256" key="1">
    <source>
        <dbReference type="ARBA" id="ARBA00023015"/>
    </source>
</evidence>
<dbReference type="InterPro" id="IPR002491">
    <property type="entry name" value="ABC_transptr_periplasmic_BD"/>
</dbReference>